<dbReference type="Pfam" id="PF07237">
    <property type="entry name" value="DUF1428"/>
    <property type="match status" value="1"/>
</dbReference>
<keyword evidence="2" id="KW-1185">Reference proteome</keyword>
<dbReference type="SUPFAM" id="SSF54909">
    <property type="entry name" value="Dimeric alpha+beta barrel"/>
    <property type="match status" value="1"/>
</dbReference>
<dbReference type="OrthoDB" id="9792392at2"/>
<dbReference type="Gene3D" id="3.30.70.100">
    <property type="match status" value="1"/>
</dbReference>
<evidence type="ECO:0000313" key="2">
    <source>
        <dbReference type="Proteomes" id="UP000193900"/>
    </source>
</evidence>
<dbReference type="PIRSF" id="PIRSF007028">
    <property type="entry name" value="UCP007028"/>
    <property type="match status" value="1"/>
</dbReference>
<gene>
    <name evidence="1" type="ORF">ROA7023_04708</name>
</gene>
<reference evidence="1 2" key="1">
    <citation type="submission" date="2017-03" db="EMBL/GenBank/DDBJ databases">
        <authorList>
            <person name="Afonso C.L."/>
            <person name="Miller P.J."/>
            <person name="Scott M.A."/>
            <person name="Spackman E."/>
            <person name="Goraichik I."/>
            <person name="Dimitrov K.M."/>
            <person name="Suarez D.L."/>
            <person name="Swayne D.E."/>
        </authorList>
    </citation>
    <scope>NUCLEOTIDE SEQUENCE [LARGE SCALE GENOMIC DNA]</scope>
    <source>
        <strain evidence="1 2">CECT 7023</strain>
    </source>
</reference>
<sequence length="123" mass="13875">MSYIDGFILAVPTANKQTFTDHADTANRYFIDQGALRVRECWGDDVPDGKQTDFRKAVQAKDDETVVFSWIEWPDKVTRDACMAQMEEASKTDDRINPDKNPMPFDGMGMIYGGFSPVVELDA</sequence>
<dbReference type="AlphaFoldDB" id="A0A1Y5U0M9"/>
<dbReference type="Proteomes" id="UP000193900">
    <property type="component" value="Unassembled WGS sequence"/>
</dbReference>
<protein>
    <recommendedName>
        <fullName evidence="3">RNA signal recognition particle</fullName>
    </recommendedName>
</protein>
<name>A0A1Y5U0M9_9RHOB</name>
<evidence type="ECO:0000313" key="1">
    <source>
        <dbReference type="EMBL" id="SLN78054.1"/>
    </source>
</evidence>
<dbReference type="EMBL" id="FWFZ01000101">
    <property type="protein sequence ID" value="SLN78054.1"/>
    <property type="molecule type" value="Genomic_DNA"/>
</dbReference>
<proteinExistence type="predicted"/>
<dbReference type="RefSeq" id="WP_085881326.1">
    <property type="nucleotide sequence ID" value="NZ_FWFZ01000101.1"/>
</dbReference>
<dbReference type="InterPro" id="IPR011008">
    <property type="entry name" value="Dimeric_a/b-barrel"/>
</dbReference>
<evidence type="ECO:0008006" key="3">
    <source>
        <dbReference type="Google" id="ProtNLM"/>
    </source>
</evidence>
<accession>A0A1Y5U0M9</accession>
<dbReference type="InterPro" id="IPR009874">
    <property type="entry name" value="DUF1428"/>
</dbReference>
<organism evidence="1 2">
    <name type="scientific">Roseisalinus antarcticus</name>
    <dbReference type="NCBI Taxonomy" id="254357"/>
    <lineage>
        <taxon>Bacteria</taxon>
        <taxon>Pseudomonadati</taxon>
        <taxon>Pseudomonadota</taxon>
        <taxon>Alphaproteobacteria</taxon>
        <taxon>Rhodobacterales</taxon>
        <taxon>Roseobacteraceae</taxon>
        <taxon>Roseisalinus</taxon>
    </lineage>
</organism>